<keyword evidence="3" id="KW-1185">Reference proteome</keyword>
<keyword evidence="1" id="KW-0812">Transmembrane</keyword>
<sequence>MDELKAIQEIIEKTNTTQAIIISCILIIFLVISKIIDAKTKKNQIVLSDKLASLVDVLAVQFKRQEVIDREKCRTIIVLGFESLYNNLYSKGQEIIIENNVNSKSEFIIPTIESTVNAEYYKLYNILYPFEVSSRRINIYLKEDWKREIIDTMVKVIFSNSLNSQDKLDTLSTKLSVMISNYSTYVHNKTFNE</sequence>
<reference evidence="2" key="1">
    <citation type="submission" date="2023-01" db="EMBL/GenBank/DDBJ databases">
        <title>New crAssphage isolates infecting Bacteroides cellulosilyticus.</title>
        <authorList>
            <person name="Papudeshi B."/>
            <person name="Vega A.A."/>
            <person name="Souza C."/>
            <person name="Giles S.K."/>
            <person name="Mallawaarachchi V."/>
            <person name="Roach M.J."/>
            <person name="An M."/>
            <person name="Jacobson N."/>
            <person name="McNair K."/>
            <person name="Mora M.F."/>
            <person name="Pastrana K."/>
            <person name="Leigh C."/>
            <person name="Cram C."/>
            <person name="Plewa W.S."/>
            <person name="Grigson S.R."/>
            <person name="Bouras G.S."/>
            <person name="Decewicz P."/>
            <person name="Luque A."/>
            <person name="Droit L."/>
            <person name="Handley S."/>
            <person name="Segall A.M."/>
            <person name="Dinsdale E.A."/>
            <person name="Edwards R.A."/>
        </authorList>
    </citation>
    <scope>NUCLEOTIDE SEQUENCE</scope>
    <source>
        <strain evidence="2">Bc11</strain>
    </source>
</reference>
<keyword evidence="1" id="KW-0472">Membrane</keyword>
<name>A0AAF0ID02_9CAUD</name>
<keyword evidence="1" id="KW-1133">Transmembrane helix</keyword>
<dbReference type="PROSITE" id="PS51257">
    <property type="entry name" value="PROKAR_LIPOPROTEIN"/>
    <property type="match status" value="1"/>
</dbReference>
<evidence type="ECO:0000313" key="3">
    <source>
        <dbReference type="Proteomes" id="UP001269161"/>
    </source>
</evidence>
<evidence type="ECO:0000256" key="1">
    <source>
        <dbReference type="SAM" id="Phobius"/>
    </source>
</evidence>
<dbReference type="RefSeq" id="YP_011108616.1">
    <property type="nucleotide sequence ID" value="NC_091965.1"/>
</dbReference>
<protein>
    <submittedName>
        <fullName evidence="2">Uncharacterized protein</fullName>
    </submittedName>
</protein>
<evidence type="ECO:0000313" key="2">
    <source>
        <dbReference type="EMBL" id="WEU69854.1"/>
    </source>
</evidence>
<accession>A0AAF0ID02</accession>
<feature type="transmembrane region" description="Helical" evidence="1">
    <location>
        <begin position="19"/>
        <end position="36"/>
    </location>
</feature>
<proteinExistence type="predicted"/>
<dbReference type="Proteomes" id="UP001269161">
    <property type="component" value="Segment"/>
</dbReference>
<organism evidence="2 3">
    <name type="scientific">Caudoviricetes sp. 'Rudgehvirus jaberico'</name>
    <dbReference type="NCBI Taxonomy" id="3028515"/>
    <lineage>
        <taxon>Viruses</taxon>
        <taxon>Duplodnaviria</taxon>
        <taxon>Heunggongvirae</taxon>
        <taxon>Uroviricota</taxon>
        <taxon>Caudoviricetes</taxon>
        <taxon>Crassvirales</taxon>
        <taxon>Intestiviridae</taxon>
        <taxon>Crudevirinae</taxon>
    </lineage>
</organism>
<dbReference type="EMBL" id="OQ198719">
    <property type="protein sequence ID" value="WEU69854.1"/>
    <property type="molecule type" value="Genomic_DNA"/>
</dbReference>